<sequence length="210" mass="23749">MSRNSDPSSTPSHRPRSHVGNIPTQNNPYADIGVPPGLDLTHPLSFVDQCVGRKYVRRMFIFDFPDTSNAAVYKAIHFINLAITHALKNYSFLTGRLGPLVHPNKQNLVQLRYGDDAYTKSVIPKITRWAMHEDDGDSSYEKLCTAGMPVSHWNMENFCAAPKTFDLSRWPPVFTMQTNFLMSGGLVLCFAFQNSVADEQSICWFLQRFA</sequence>
<accession>A0ACB9YNH8</accession>
<proteinExistence type="predicted"/>
<dbReference type="EMBL" id="MU393573">
    <property type="protein sequence ID" value="KAI4860762.1"/>
    <property type="molecule type" value="Genomic_DNA"/>
</dbReference>
<keyword evidence="2" id="KW-1185">Reference proteome</keyword>
<gene>
    <name evidence="1" type="ORF">F4820DRAFT_94305</name>
</gene>
<reference evidence="1 2" key="1">
    <citation type="journal article" date="2022" name="New Phytol.">
        <title>Ecological generalism drives hyperdiversity of secondary metabolite gene clusters in xylarialean endophytes.</title>
        <authorList>
            <person name="Franco M.E.E."/>
            <person name="Wisecaver J.H."/>
            <person name="Arnold A.E."/>
            <person name="Ju Y.M."/>
            <person name="Slot J.C."/>
            <person name="Ahrendt S."/>
            <person name="Moore L.P."/>
            <person name="Eastman K.E."/>
            <person name="Scott K."/>
            <person name="Konkel Z."/>
            <person name="Mondo S.J."/>
            <person name="Kuo A."/>
            <person name="Hayes R.D."/>
            <person name="Haridas S."/>
            <person name="Andreopoulos B."/>
            <person name="Riley R."/>
            <person name="LaButti K."/>
            <person name="Pangilinan J."/>
            <person name="Lipzen A."/>
            <person name="Amirebrahimi M."/>
            <person name="Yan J."/>
            <person name="Adam C."/>
            <person name="Keymanesh K."/>
            <person name="Ng V."/>
            <person name="Louie K."/>
            <person name="Northen T."/>
            <person name="Drula E."/>
            <person name="Henrissat B."/>
            <person name="Hsieh H.M."/>
            <person name="Youens-Clark K."/>
            <person name="Lutzoni F."/>
            <person name="Miadlikowska J."/>
            <person name="Eastwood D.C."/>
            <person name="Hamelin R.C."/>
            <person name="Grigoriev I.V."/>
            <person name="U'Ren J.M."/>
        </authorList>
    </citation>
    <scope>NUCLEOTIDE SEQUENCE [LARGE SCALE GENOMIC DNA]</scope>
    <source>
        <strain evidence="1 2">CBS 119005</strain>
    </source>
</reference>
<evidence type="ECO:0000313" key="2">
    <source>
        <dbReference type="Proteomes" id="UP001497700"/>
    </source>
</evidence>
<evidence type="ECO:0000313" key="1">
    <source>
        <dbReference type="EMBL" id="KAI4860762.1"/>
    </source>
</evidence>
<comment type="caution">
    <text evidence="1">The sequence shown here is derived from an EMBL/GenBank/DDBJ whole genome shotgun (WGS) entry which is preliminary data.</text>
</comment>
<dbReference type="Proteomes" id="UP001497700">
    <property type="component" value="Unassembled WGS sequence"/>
</dbReference>
<protein>
    <submittedName>
        <fullName evidence="1">Uncharacterized protein</fullName>
    </submittedName>
</protein>
<organism evidence="1 2">
    <name type="scientific">Hypoxylon rubiginosum</name>
    <dbReference type="NCBI Taxonomy" id="110542"/>
    <lineage>
        <taxon>Eukaryota</taxon>
        <taxon>Fungi</taxon>
        <taxon>Dikarya</taxon>
        <taxon>Ascomycota</taxon>
        <taxon>Pezizomycotina</taxon>
        <taxon>Sordariomycetes</taxon>
        <taxon>Xylariomycetidae</taxon>
        <taxon>Xylariales</taxon>
        <taxon>Hypoxylaceae</taxon>
        <taxon>Hypoxylon</taxon>
    </lineage>
</organism>
<name>A0ACB9YNH8_9PEZI</name>